<keyword evidence="3 4" id="KW-0975">Bacterial flagellum</keyword>
<gene>
    <name evidence="4" type="primary">fliE</name>
    <name evidence="7" type="ORF">SAMN05216241_103266</name>
</gene>
<evidence type="ECO:0000256" key="3">
    <source>
        <dbReference type="ARBA" id="ARBA00023143"/>
    </source>
</evidence>
<comment type="subcellular location">
    <subcellularLocation>
        <location evidence="1 4">Bacterial flagellum basal body</location>
    </subcellularLocation>
</comment>
<dbReference type="NCBIfam" id="TIGR00205">
    <property type="entry name" value="fliE"/>
    <property type="match status" value="1"/>
</dbReference>
<dbReference type="HAMAP" id="MF_00724">
    <property type="entry name" value="FliE"/>
    <property type="match status" value="1"/>
</dbReference>
<dbReference type="PANTHER" id="PTHR34653">
    <property type="match status" value="1"/>
</dbReference>
<evidence type="ECO:0000313" key="8">
    <source>
        <dbReference type="Proteomes" id="UP000199415"/>
    </source>
</evidence>
<protein>
    <recommendedName>
        <fullName evidence="4 5">Flagellar hook-basal body complex protein FliE</fullName>
    </recommendedName>
</protein>
<accession>A0A1G7Q7J3</accession>
<feature type="compositionally biased region" description="Low complexity" evidence="6">
    <location>
        <begin position="12"/>
        <end position="29"/>
    </location>
</feature>
<dbReference type="InterPro" id="IPR001624">
    <property type="entry name" value="FliE"/>
</dbReference>
<dbReference type="GO" id="GO:0003774">
    <property type="term" value="F:cytoskeletal motor activity"/>
    <property type="evidence" value="ECO:0007669"/>
    <property type="project" value="InterPro"/>
</dbReference>
<dbReference type="GO" id="GO:0071973">
    <property type="term" value="P:bacterial-type flagellum-dependent cell motility"/>
    <property type="evidence" value="ECO:0007669"/>
    <property type="project" value="InterPro"/>
</dbReference>
<dbReference type="GO" id="GO:0005198">
    <property type="term" value="F:structural molecule activity"/>
    <property type="evidence" value="ECO:0007669"/>
    <property type="project" value="UniProtKB-UniRule"/>
</dbReference>
<sequence length="114" mass="12229">MNVSFSEALAAYRRAAQQAQPDSTQQTQPVNQAPGPAPVNDDGQSFGQVLESATDNAIQTVQRSETQSLKAAAGTADMNDVVMAMSKAEMTLQSVTTVRDRAIQAYQQILQMPI</sequence>
<evidence type="ECO:0000256" key="5">
    <source>
        <dbReference type="NCBIfam" id="TIGR00205"/>
    </source>
</evidence>
<reference evidence="7 8" key="1">
    <citation type="submission" date="2016-10" db="EMBL/GenBank/DDBJ databases">
        <authorList>
            <person name="de Groot N.N."/>
        </authorList>
    </citation>
    <scope>NUCLEOTIDE SEQUENCE [LARGE SCALE GENOMIC DNA]</scope>
    <source>
        <strain evidence="7 8">DSM 25584</strain>
    </source>
</reference>
<dbReference type="Pfam" id="PF02049">
    <property type="entry name" value="FliE"/>
    <property type="match status" value="1"/>
</dbReference>
<keyword evidence="7" id="KW-0282">Flagellum</keyword>
<keyword evidence="7" id="KW-0969">Cilium</keyword>
<feature type="region of interest" description="Disordered" evidence="6">
    <location>
        <begin position="12"/>
        <end position="46"/>
    </location>
</feature>
<evidence type="ECO:0000256" key="6">
    <source>
        <dbReference type="SAM" id="MobiDB-lite"/>
    </source>
</evidence>
<dbReference type="GO" id="GO:0009425">
    <property type="term" value="C:bacterial-type flagellum basal body"/>
    <property type="evidence" value="ECO:0007669"/>
    <property type="project" value="UniProtKB-SubCell"/>
</dbReference>
<dbReference type="PRINTS" id="PR01006">
    <property type="entry name" value="FLGHOOKFLIE"/>
</dbReference>
<evidence type="ECO:0000256" key="2">
    <source>
        <dbReference type="ARBA" id="ARBA00009272"/>
    </source>
</evidence>
<dbReference type="RefSeq" id="WP_090019380.1">
    <property type="nucleotide sequence ID" value="NZ_FNCE01000003.1"/>
</dbReference>
<organism evidence="7 8">
    <name type="scientific">Limimonas halophila</name>
    <dbReference type="NCBI Taxonomy" id="1082479"/>
    <lineage>
        <taxon>Bacteria</taxon>
        <taxon>Pseudomonadati</taxon>
        <taxon>Pseudomonadota</taxon>
        <taxon>Alphaproteobacteria</taxon>
        <taxon>Rhodospirillales</taxon>
        <taxon>Rhodovibrionaceae</taxon>
        <taxon>Limimonas</taxon>
    </lineage>
</organism>
<evidence type="ECO:0000256" key="4">
    <source>
        <dbReference type="HAMAP-Rule" id="MF_00724"/>
    </source>
</evidence>
<evidence type="ECO:0000256" key="1">
    <source>
        <dbReference type="ARBA" id="ARBA00004117"/>
    </source>
</evidence>
<dbReference type="STRING" id="1082479.SAMN05216241_103266"/>
<evidence type="ECO:0000313" key="7">
    <source>
        <dbReference type="EMBL" id="SDF94428.1"/>
    </source>
</evidence>
<dbReference type="EMBL" id="FNCE01000003">
    <property type="protein sequence ID" value="SDF94428.1"/>
    <property type="molecule type" value="Genomic_DNA"/>
</dbReference>
<keyword evidence="8" id="KW-1185">Reference proteome</keyword>
<proteinExistence type="inferred from homology"/>
<dbReference type="OrthoDB" id="8481852at2"/>
<dbReference type="AlphaFoldDB" id="A0A1G7Q7J3"/>
<dbReference type="PANTHER" id="PTHR34653:SF1">
    <property type="entry name" value="FLAGELLAR HOOK-BASAL BODY COMPLEX PROTEIN FLIE"/>
    <property type="match status" value="1"/>
</dbReference>
<name>A0A1G7Q7J3_9PROT</name>
<dbReference type="Proteomes" id="UP000199415">
    <property type="component" value="Unassembled WGS sequence"/>
</dbReference>
<keyword evidence="7" id="KW-0966">Cell projection</keyword>
<comment type="similarity">
    <text evidence="2 4">Belongs to the FliE family.</text>
</comment>